<dbReference type="UniPathway" id="UPA00034">
    <property type="reaction ID" value="UER00021"/>
</dbReference>
<evidence type="ECO:0000256" key="2">
    <source>
        <dbReference type="ARBA" id="ARBA00001947"/>
    </source>
</evidence>
<gene>
    <name evidence="13" type="ORF">C8N35_1011488</name>
</gene>
<dbReference type="InterPro" id="IPR010182">
    <property type="entry name" value="ArgE/DapE"/>
</dbReference>
<dbReference type="InterPro" id="IPR002933">
    <property type="entry name" value="Peptidase_M20"/>
</dbReference>
<evidence type="ECO:0000256" key="10">
    <source>
        <dbReference type="ARBA" id="ARBA00023285"/>
    </source>
</evidence>
<evidence type="ECO:0000256" key="6">
    <source>
        <dbReference type="ARBA" id="ARBA00016853"/>
    </source>
</evidence>
<dbReference type="InterPro" id="IPR050072">
    <property type="entry name" value="Peptidase_M20A"/>
</dbReference>
<evidence type="ECO:0000256" key="1">
    <source>
        <dbReference type="ARBA" id="ARBA00001941"/>
    </source>
</evidence>
<protein>
    <recommendedName>
        <fullName evidence="6">Probable succinyl-diaminopimelate desuccinylase</fullName>
        <ecNumber evidence="5">3.5.1.18</ecNumber>
    </recommendedName>
</protein>
<comment type="pathway">
    <text evidence="3">Amino-acid biosynthesis; L-lysine biosynthesis via DAP pathway; LL-2,6-diaminopimelate from (S)-tetrahydrodipicolinate (succinylase route): step 3/3.</text>
</comment>
<dbReference type="PANTHER" id="PTHR43808">
    <property type="entry name" value="ACETYLORNITHINE DEACETYLASE"/>
    <property type="match status" value="1"/>
</dbReference>
<dbReference type="GO" id="GO:0009089">
    <property type="term" value="P:lysine biosynthetic process via diaminopimelate"/>
    <property type="evidence" value="ECO:0007669"/>
    <property type="project" value="UniProtKB-UniPathway"/>
</dbReference>
<accession>A0A2T5VI46</accession>
<keyword evidence="10" id="KW-0170">Cobalt</keyword>
<proteinExistence type="inferred from homology"/>
<comment type="catalytic activity">
    <reaction evidence="11">
        <text>N-succinyl-(2S,6S)-2,6-diaminopimelate + H2O = (2S,6S)-2,6-diaminopimelate + succinate</text>
        <dbReference type="Rhea" id="RHEA:22608"/>
        <dbReference type="ChEBI" id="CHEBI:15377"/>
        <dbReference type="ChEBI" id="CHEBI:30031"/>
        <dbReference type="ChEBI" id="CHEBI:57609"/>
        <dbReference type="ChEBI" id="CHEBI:58087"/>
        <dbReference type="EC" id="3.5.1.18"/>
    </reaction>
</comment>
<dbReference type="AlphaFoldDB" id="A0A2T5VI46"/>
<dbReference type="SUPFAM" id="SSF55031">
    <property type="entry name" value="Bacterial exopeptidase dimerisation domain"/>
    <property type="match status" value="1"/>
</dbReference>
<dbReference type="Pfam" id="PF01546">
    <property type="entry name" value="Peptidase_M20"/>
    <property type="match status" value="1"/>
</dbReference>
<dbReference type="GO" id="GO:0009014">
    <property type="term" value="F:succinyl-diaminopimelate desuccinylase activity"/>
    <property type="evidence" value="ECO:0007669"/>
    <property type="project" value="UniProtKB-EC"/>
</dbReference>
<feature type="domain" description="Peptidase M20 dimerisation" evidence="12">
    <location>
        <begin position="167"/>
        <end position="266"/>
    </location>
</feature>
<dbReference type="InterPro" id="IPR001261">
    <property type="entry name" value="ArgE/DapE_CS"/>
</dbReference>
<organism evidence="13 14">
    <name type="scientific">Breoghania corrubedonensis</name>
    <dbReference type="NCBI Taxonomy" id="665038"/>
    <lineage>
        <taxon>Bacteria</taxon>
        <taxon>Pseudomonadati</taxon>
        <taxon>Pseudomonadota</taxon>
        <taxon>Alphaproteobacteria</taxon>
        <taxon>Hyphomicrobiales</taxon>
        <taxon>Stappiaceae</taxon>
        <taxon>Breoghania</taxon>
    </lineage>
</organism>
<dbReference type="EMBL" id="QAYG01000001">
    <property type="protein sequence ID" value="PTW63435.1"/>
    <property type="molecule type" value="Genomic_DNA"/>
</dbReference>
<dbReference type="Proteomes" id="UP000244081">
    <property type="component" value="Unassembled WGS sequence"/>
</dbReference>
<comment type="cofactor">
    <cofactor evidence="1">
        <name>Co(2+)</name>
        <dbReference type="ChEBI" id="CHEBI:48828"/>
    </cofactor>
</comment>
<evidence type="ECO:0000256" key="7">
    <source>
        <dbReference type="ARBA" id="ARBA00022723"/>
    </source>
</evidence>
<dbReference type="InterPro" id="IPR011650">
    <property type="entry name" value="Peptidase_M20_dimer"/>
</dbReference>
<keyword evidence="14" id="KW-1185">Reference proteome</keyword>
<keyword evidence="7" id="KW-0479">Metal-binding</keyword>
<reference evidence="13 14" key="1">
    <citation type="submission" date="2018-04" db="EMBL/GenBank/DDBJ databases">
        <title>Genomic Encyclopedia of Archaeal and Bacterial Type Strains, Phase II (KMG-II): from individual species to whole genera.</title>
        <authorList>
            <person name="Goeker M."/>
        </authorList>
    </citation>
    <scope>NUCLEOTIDE SEQUENCE [LARGE SCALE GENOMIC DNA]</scope>
    <source>
        <strain evidence="13 14">DSM 23382</strain>
    </source>
</reference>
<name>A0A2T5VI46_9HYPH</name>
<dbReference type="RefSeq" id="WP_107988865.1">
    <property type="nucleotide sequence ID" value="NZ_QAYG01000001.1"/>
</dbReference>
<dbReference type="InterPro" id="IPR036264">
    <property type="entry name" value="Bact_exopeptidase_dim_dom"/>
</dbReference>
<dbReference type="PROSITE" id="PS00758">
    <property type="entry name" value="ARGE_DAPE_CPG2_1"/>
    <property type="match status" value="1"/>
</dbReference>
<dbReference type="Pfam" id="PF07687">
    <property type="entry name" value="M20_dimer"/>
    <property type="match status" value="1"/>
</dbReference>
<keyword evidence="9" id="KW-0862">Zinc</keyword>
<dbReference type="NCBIfam" id="TIGR01910">
    <property type="entry name" value="DapE-ArgE"/>
    <property type="match status" value="1"/>
</dbReference>
<evidence type="ECO:0000256" key="9">
    <source>
        <dbReference type="ARBA" id="ARBA00022833"/>
    </source>
</evidence>
<evidence type="ECO:0000256" key="3">
    <source>
        <dbReference type="ARBA" id="ARBA00005130"/>
    </source>
</evidence>
<evidence type="ECO:0000256" key="11">
    <source>
        <dbReference type="ARBA" id="ARBA00051301"/>
    </source>
</evidence>
<dbReference type="CDD" id="cd08659">
    <property type="entry name" value="M20_ArgE_DapE-like"/>
    <property type="match status" value="1"/>
</dbReference>
<evidence type="ECO:0000256" key="5">
    <source>
        <dbReference type="ARBA" id="ARBA00011921"/>
    </source>
</evidence>
<evidence type="ECO:0000256" key="8">
    <source>
        <dbReference type="ARBA" id="ARBA00022801"/>
    </source>
</evidence>
<comment type="caution">
    <text evidence="13">The sequence shown here is derived from an EMBL/GenBank/DDBJ whole genome shotgun (WGS) entry which is preliminary data.</text>
</comment>
<evidence type="ECO:0000313" key="14">
    <source>
        <dbReference type="Proteomes" id="UP000244081"/>
    </source>
</evidence>
<dbReference type="Gene3D" id="3.30.70.360">
    <property type="match status" value="1"/>
</dbReference>
<sequence>MDVIELTRCLVAFDTINPPGGEAEAMRFVAGLLGEAGFDCREITQGEGRCNLVATRGLAGEAKALGFTGHLDTVPLGAAAWRHPPHEAVVADGRIHGRGTSDMKGGVAAFVCAAMEGPTPPGGIALLITAGEETGSDGAKCIVAAGDLPDIGALIVAEPTLNRALPGHKGALWLKLIARGVTSHGSMPEEGVNAVMIMARALSVLDGFVPGPVHPIMGPATCNVGMIHGGLNINSVPDLCEVTIDMRSVPGTDHAAMRAALAERIGPAIEIVTLIDLPSVWSDPADPWVASLAGLARDLAGADPAPASVPYFTDASVFTPALGDVATVILGPGDPALAHKTDESVAIDRLQQAQAIFAAALGDWDGRAR</sequence>
<keyword evidence="8" id="KW-0378">Hydrolase</keyword>
<dbReference type="PROSITE" id="PS00759">
    <property type="entry name" value="ARGE_DAPE_CPG2_2"/>
    <property type="match status" value="1"/>
</dbReference>
<evidence type="ECO:0000256" key="4">
    <source>
        <dbReference type="ARBA" id="ARBA00006247"/>
    </source>
</evidence>
<dbReference type="GO" id="GO:0046872">
    <property type="term" value="F:metal ion binding"/>
    <property type="evidence" value="ECO:0007669"/>
    <property type="project" value="UniProtKB-KW"/>
</dbReference>
<dbReference type="OrthoDB" id="9809784at2"/>
<dbReference type="SUPFAM" id="SSF53187">
    <property type="entry name" value="Zn-dependent exopeptidases"/>
    <property type="match status" value="1"/>
</dbReference>
<evidence type="ECO:0000259" key="12">
    <source>
        <dbReference type="Pfam" id="PF07687"/>
    </source>
</evidence>
<dbReference type="Gene3D" id="3.40.630.10">
    <property type="entry name" value="Zn peptidases"/>
    <property type="match status" value="1"/>
</dbReference>
<dbReference type="EC" id="3.5.1.18" evidence="5"/>
<comment type="cofactor">
    <cofactor evidence="2">
        <name>Zn(2+)</name>
        <dbReference type="ChEBI" id="CHEBI:29105"/>
    </cofactor>
</comment>
<comment type="similarity">
    <text evidence="4">Belongs to the peptidase M20A family.</text>
</comment>
<evidence type="ECO:0000313" key="13">
    <source>
        <dbReference type="EMBL" id="PTW63435.1"/>
    </source>
</evidence>